<dbReference type="Proteomes" id="UP000515151">
    <property type="component" value="Chromosome 1"/>
</dbReference>
<dbReference type="InterPro" id="IPR034590">
    <property type="entry name" value="POLYCHOME/GIG1"/>
</dbReference>
<feature type="region of interest" description="Disordered" evidence="1">
    <location>
        <begin position="1"/>
        <end position="26"/>
    </location>
</feature>
<dbReference type="GeneID" id="116213497"/>
<sequence length="163" mass="17481">MHRGRGREPPPNSTLPSWNPRTPLSDTTLISRAFARRRARLEEAQVHETDSLLPAGPSPLKPFLQLSGAPLEHEPSLVTPSPSPSVDTDNPAASDNCPPPVSNISKILADIADQPVASDNSECFVGNVCEITDSQTSLLQVMTLSSLQVICSYQVLPSSMSLL</sequence>
<accession>A0A6P8ECV3</accession>
<feature type="compositionally biased region" description="Basic and acidic residues" evidence="1">
    <location>
        <begin position="41"/>
        <end position="50"/>
    </location>
</feature>
<feature type="region of interest" description="Disordered" evidence="1">
    <location>
        <begin position="41"/>
        <end position="101"/>
    </location>
</feature>
<feature type="compositionally biased region" description="Polar residues" evidence="1">
    <location>
        <begin position="14"/>
        <end position="26"/>
    </location>
</feature>
<dbReference type="AlphaFoldDB" id="A0A6P8ECV3"/>
<name>A0A6P8ECV3_PUNGR</name>
<dbReference type="PANTHER" id="PTHR35119">
    <property type="entry name" value="PROTEIN POLYCHOME"/>
    <property type="match status" value="1"/>
</dbReference>
<protein>
    <submittedName>
        <fullName evidence="3">Protein POLYCHOME-like</fullName>
    </submittedName>
</protein>
<dbReference type="GO" id="GO:0005634">
    <property type="term" value="C:nucleus"/>
    <property type="evidence" value="ECO:0007669"/>
    <property type="project" value="InterPro"/>
</dbReference>
<keyword evidence="2" id="KW-1185">Reference proteome</keyword>
<gene>
    <name evidence="3" type="primary">LOC116213497</name>
</gene>
<proteinExistence type="predicted"/>
<dbReference type="RefSeq" id="XP_031404369.1">
    <property type="nucleotide sequence ID" value="XM_031548509.1"/>
</dbReference>
<evidence type="ECO:0000256" key="1">
    <source>
        <dbReference type="SAM" id="MobiDB-lite"/>
    </source>
</evidence>
<reference evidence="3" key="2">
    <citation type="submission" date="2025-08" db="UniProtKB">
        <authorList>
            <consortium name="RefSeq"/>
        </authorList>
    </citation>
    <scope>IDENTIFICATION</scope>
    <source>
        <tissue evidence="3">Leaf</tissue>
    </source>
</reference>
<evidence type="ECO:0000313" key="2">
    <source>
        <dbReference type="Proteomes" id="UP000515151"/>
    </source>
</evidence>
<reference evidence="2" key="1">
    <citation type="journal article" date="2020" name="Plant Biotechnol. J.">
        <title>The pomegranate (Punica granatum L.) draft genome dissects genetic divergence between soft- and hard-seeded cultivars.</title>
        <authorList>
            <person name="Luo X."/>
            <person name="Li H."/>
            <person name="Wu Z."/>
            <person name="Yao W."/>
            <person name="Zhao P."/>
            <person name="Cao D."/>
            <person name="Yu H."/>
            <person name="Li K."/>
            <person name="Poudel K."/>
            <person name="Zhao D."/>
            <person name="Zhang F."/>
            <person name="Xia X."/>
            <person name="Chen L."/>
            <person name="Wang Q."/>
            <person name="Jing D."/>
            <person name="Cao S."/>
        </authorList>
    </citation>
    <scope>NUCLEOTIDE SEQUENCE [LARGE SCALE GENOMIC DNA]</scope>
    <source>
        <strain evidence="2">cv. Tunisia</strain>
    </source>
</reference>
<organism evidence="2 3">
    <name type="scientific">Punica granatum</name>
    <name type="common">Pomegranate</name>
    <dbReference type="NCBI Taxonomy" id="22663"/>
    <lineage>
        <taxon>Eukaryota</taxon>
        <taxon>Viridiplantae</taxon>
        <taxon>Streptophyta</taxon>
        <taxon>Embryophyta</taxon>
        <taxon>Tracheophyta</taxon>
        <taxon>Spermatophyta</taxon>
        <taxon>Magnoliopsida</taxon>
        <taxon>eudicotyledons</taxon>
        <taxon>Gunneridae</taxon>
        <taxon>Pentapetalae</taxon>
        <taxon>rosids</taxon>
        <taxon>malvids</taxon>
        <taxon>Myrtales</taxon>
        <taxon>Lythraceae</taxon>
        <taxon>Punica</taxon>
    </lineage>
</organism>
<dbReference type="GO" id="GO:0051783">
    <property type="term" value="P:regulation of nuclear division"/>
    <property type="evidence" value="ECO:0007669"/>
    <property type="project" value="InterPro"/>
</dbReference>
<evidence type="ECO:0000313" key="3">
    <source>
        <dbReference type="RefSeq" id="XP_031404369.1"/>
    </source>
</evidence>
<feature type="compositionally biased region" description="Low complexity" evidence="1">
    <location>
        <begin position="76"/>
        <end position="89"/>
    </location>
</feature>
<dbReference type="PANTHER" id="PTHR35119:SF1">
    <property type="entry name" value="PROTEIN POLYCHOME"/>
    <property type="match status" value="1"/>
</dbReference>